<dbReference type="Gene3D" id="1.10.510.10">
    <property type="entry name" value="Transferase(Phosphotransferase) domain 1"/>
    <property type="match status" value="1"/>
</dbReference>
<dbReference type="Proteomes" id="UP001367508">
    <property type="component" value="Unassembled WGS sequence"/>
</dbReference>
<evidence type="ECO:0000259" key="3">
    <source>
        <dbReference type="PROSITE" id="PS50011"/>
    </source>
</evidence>
<dbReference type="InterPro" id="IPR000719">
    <property type="entry name" value="Prot_kinase_dom"/>
</dbReference>
<dbReference type="GO" id="GO:0004672">
    <property type="term" value="F:protein kinase activity"/>
    <property type="evidence" value="ECO:0007669"/>
    <property type="project" value="InterPro"/>
</dbReference>
<proteinExistence type="predicted"/>
<organism evidence="4 5">
    <name type="scientific">Canavalia gladiata</name>
    <name type="common">Sword bean</name>
    <name type="synonym">Dolichos gladiatus</name>
    <dbReference type="NCBI Taxonomy" id="3824"/>
    <lineage>
        <taxon>Eukaryota</taxon>
        <taxon>Viridiplantae</taxon>
        <taxon>Streptophyta</taxon>
        <taxon>Embryophyta</taxon>
        <taxon>Tracheophyta</taxon>
        <taxon>Spermatophyta</taxon>
        <taxon>Magnoliopsida</taxon>
        <taxon>eudicotyledons</taxon>
        <taxon>Gunneridae</taxon>
        <taxon>Pentapetalae</taxon>
        <taxon>rosids</taxon>
        <taxon>fabids</taxon>
        <taxon>Fabales</taxon>
        <taxon>Fabaceae</taxon>
        <taxon>Papilionoideae</taxon>
        <taxon>50 kb inversion clade</taxon>
        <taxon>NPAAA clade</taxon>
        <taxon>indigoferoid/millettioid clade</taxon>
        <taxon>Phaseoleae</taxon>
        <taxon>Canavalia</taxon>
    </lineage>
</organism>
<keyword evidence="1" id="KW-0547">Nucleotide-binding</keyword>
<sequence length="109" mass="12516">MAILEVASLLTWPIRMQIAIETATALAYMHASYLHCNRDVKTNNILLDINYSVKVVDKLDFGGFKIQRKEMMMLGSRTLNKWTGVKLDFFSELKEASVFTDRLLGSWLK</sequence>
<evidence type="ECO:0000313" key="4">
    <source>
        <dbReference type="EMBL" id="KAK7343419.1"/>
    </source>
</evidence>
<dbReference type="PANTHER" id="PTHR46008:SF2">
    <property type="entry name" value="LEAF RUST 10 DISEASE-RESISTANCE LOCUS RECEPTOR-LIKE PROTEIN KINASE-LIKE 1.4"/>
    <property type="match status" value="1"/>
</dbReference>
<evidence type="ECO:0000313" key="5">
    <source>
        <dbReference type="Proteomes" id="UP001367508"/>
    </source>
</evidence>
<dbReference type="EMBL" id="JAYMYQ010000003">
    <property type="protein sequence ID" value="KAK7343419.1"/>
    <property type="molecule type" value="Genomic_DNA"/>
</dbReference>
<reference evidence="4 5" key="1">
    <citation type="submission" date="2024-01" db="EMBL/GenBank/DDBJ databases">
        <title>The genomes of 5 underutilized Papilionoideae crops provide insights into root nodulation and disease resistanc.</title>
        <authorList>
            <person name="Jiang F."/>
        </authorList>
    </citation>
    <scope>NUCLEOTIDE SEQUENCE [LARGE SCALE GENOMIC DNA]</scope>
    <source>
        <strain evidence="4">LVBAO_FW01</strain>
        <tissue evidence="4">Leaves</tissue>
    </source>
</reference>
<dbReference type="PROSITE" id="PS50011">
    <property type="entry name" value="PROTEIN_KINASE_DOM"/>
    <property type="match status" value="1"/>
</dbReference>
<dbReference type="AlphaFoldDB" id="A0AAN9LZI8"/>
<keyword evidence="2" id="KW-0067">ATP-binding</keyword>
<dbReference type="InterPro" id="IPR011009">
    <property type="entry name" value="Kinase-like_dom_sf"/>
</dbReference>
<dbReference type="SUPFAM" id="SSF56112">
    <property type="entry name" value="Protein kinase-like (PK-like)"/>
    <property type="match status" value="1"/>
</dbReference>
<protein>
    <recommendedName>
        <fullName evidence="3">Protein kinase domain-containing protein</fullName>
    </recommendedName>
</protein>
<evidence type="ECO:0000256" key="1">
    <source>
        <dbReference type="ARBA" id="ARBA00022741"/>
    </source>
</evidence>
<evidence type="ECO:0000256" key="2">
    <source>
        <dbReference type="ARBA" id="ARBA00022840"/>
    </source>
</evidence>
<comment type="caution">
    <text evidence="4">The sequence shown here is derived from an EMBL/GenBank/DDBJ whole genome shotgun (WGS) entry which is preliminary data.</text>
</comment>
<gene>
    <name evidence="4" type="ORF">VNO77_12144</name>
</gene>
<accession>A0AAN9LZI8</accession>
<dbReference type="PANTHER" id="PTHR46008">
    <property type="entry name" value="LEAF RUST 10 DISEASE-RESISTANCE LOCUS RECEPTOR-LIKE PROTEIN KINASE-LIKE 1.4"/>
    <property type="match status" value="1"/>
</dbReference>
<dbReference type="GO" id="GO:0005524">
    <property type="term" value="F:ATP binding"/>
    <property type="evidence" value="ECO:0007669"/>
    <property type="project" value="UniProtKB-KW"/>
</dbReference>
<feature type="domain" description="Protein kinase" evidence="3">
    <location>
        <begin position="1"/>
        <end position="109"/>
    </location>
</feature>
<name>A0AAN9LZI8_CANGL</name>
<keyword evidence="5" id="KW-1185">Reference proteome</keyword>